<dbReference type="EMBL" id="AP025226">
    <property type="protein sequence ID" value="BDB99662.1"/>
    <property type="molecule type" value="Genomic_DNA"/>
</dbReference>
<keyword evidence="2" id="KW-1185">Reference proteome</keyword>
<reference evidence="1 2" key="1">
    <citation type="journal article" date="2022" name="Microbiol. Resour. Announc.">
        <title>Complete Genome Sequence of the Hyperthermophilic and Acidophilic Archaeon Saccharolobus caldissimus Strain HS-3T.</title>
        <authorList>
            <person name="Sakai H.D."/>
            <person name="Kurosawa N."/>
        </authorList>
    </citation>
    <scope>NUCLEOTIDE SEQUENCE [LARGE SCALE GENOMIC DNA]</scope>
    <source>
        <strain evidence="1 2">JCM32116</strain>
    </source>
</reference>
<protein>
    <recommendedName>
        <fullName evidence="3">HEPN domain-containing protein</fullName>
    </recommendedName>
</protein>
<accession>A0AAQ4CV31</accession>
<sequence length="74" mass="8808">MLYQKKNPSKSIKIRLDLARKYFTECEDYIKKGDPIQASEKAYKITEEVVKALAEKFNLEEYKKALIEGRWYTN</sequence>
<evidence type="ECO:0008006" key="3">
    <source>
        <dbReference type="Google" id="ProtNLM"/>
    </source>
</evidence>
<dbReference type="Gene3D" id="1.20.120.330">
    <property type="entry name" value="Nucleotidyltransferases domain 2"/>
    <property type="match status" value="1"/>
</dbReference>
<evidence type="ECO:0000313" key="1">
    <source>
        <dbReference type="EMBL" id="BDB99662.1"/>
    </source>
</evidence>
<dbReference type="PANTHER" id="PTHR34237:SF4">
    <property type="entry name" value="PAREP1 FAMILY PROTEIN"/>
    <property type="match status" value="1"/>
</dbReference>
<dbReference type="KEGG" id="scas:SACC_26790"/>
<dbReference type="PANTHER" id="PTHR34237">
    <property type="entry name" value="PAREP8-RELATED"/>
    <property type="match status" value="1"/>
</dbReference>
<evidence type="ECO:0000313" key="2">
    <source>
        <dbReference type="Proteomes" id="UP001319921"/>
    </source>
</evidence>
<dbReference type="AlphaFoldDB" id="A0AAQ4CV31"/>
<gene>
    <name evidence="1" type="ORF">SACC_26790</name>
</gene>
<organism evidence="1 2">
    <name type="scientific">Saccharolobus caldissimus</name>
    <dbReference type="NCBI Taxonomy" id="1702097"/>
    <lineage>
        <taxon>Archaea</taxon>
        <taxon>Thermoproteota</taxon>
        <taxon>Thermoprotei</taxon>
        <taxon>Sulfolobales</taxon>
        <taxon>Sulfolobaceae</taxon>
        <taxon>Saccharolobus</taxon>
    </lineage>
</organism>
<dbReference type="InterPro" id="IPR010268">
    <property type="entry name" value="PaREP1"/>
</dbReference>
<dbReference type="Pfam" id="PF05942">
    <property type="entry name" value="PaREP1"/>
    <property type="match status" value="1"/>
</dbReference>
<dbReference type="Proteomes" id="UP001319921">
    <property type="component" value="Chromosome"/>
</dbReference>
<name>A0AAQ4CV31_9CREN</name>
<proteinExistence type="predicted"/>